<comment type="cofactor">
    <cofactor evidence="12">
        <name>Mg(2+)</name>
        <dbReference type="ChEBI" id="CHEBI:18420"/>
    </cofactor>
</comment>
<evidence type="ECO:0000256" key="2">
    <source>
        <dbReference type="ARBA" id="ARBA00004699"/>
    </source>
</evidence>
<feature type="binding site" evidence="11">
    <location>
        <position position="180"/>
    </location>
    <ligand>
        <name>alpha-D-mannose 1-phosphate</name>
        <dbReference type="ChEBI" id="CHEBI:58409"/>
    </ligand>
</feature>
<feature type="binding site" evidence="12">
    <location>
        <position position="8"/>
    </location>
    <ligand>
        <name>Mg(2+)</name>
        <dbReference type="ChEBI" id="CHEBI:18420"/>
        <label>1</label>
    </ligand>
</feature>
<dbReference type="EC" id="5.4.2.8" evidence="5 13"/>
<evidence type="ECO:0000256" key="12">
    <source>
        <dbReference type="PIRSR" id="PIRSR605002-3"/>
    </source>
</evidence>
<feature type="binding site" evidence="12">
    <location>
        <position position="224"/>
    </location>
    <ligand>
        <name>Mg(2+)</name>
        <dbReference type="ChEBI" id="CHEBI:18420"/>
        <label>1</label>
    </ligand>
</feature>
<comment type="subcellular location">
    <subcellularLocation>
        <location evidence="1 13">Cytoplasm</location>
    </subcellularLocation>
</comment>
<dbReference type="GO" id="GO:0009298">
    <property type="term" value="P:GDP-mannose biosynthetic process"/>
    <property type="evidence" value="ECO:0007669"/>
    <property type="project" value="InterPro"/>
</dbReference>
<dbReference type="GO" id="GO:0005829">
    <property type="term" value="C:cytosol"/>
    <property type="evidence" value="ECO:0007669"/>
    <property type="project" value="TreeGrafter"/>
</dbReference>
<evidence type="ECO:0000256" key="13">
    <source>
        <dbReference type="RuleBase" id="RU361118"/>
    </source>
</evidence>
<keyword evidence="9 13" id="KW-0413">Isomerase</keyword>
<dbReference type="GO" id="GO:0006013">
    <property type="term" value="P:mannose metabolic process"/>
    <property type="evidence" value="ECO:0007669"/>
    <property type="project" value="TreeGrafter"/>
</dbReference>
<feature type="binding site" evidence="11">
    <location>
        <position position="133"/>
    </location>
    <ligand>
        <name>alpha-D-mannose 1-phosphate</name>
        <dbReference type="ChEBI" id="CHEBI:58409"/>
    </ligand>
</feature>
<comment type="catalytic activity">
    <reaction evidence="13">
        <text>alpha-D-mannose 1-phosphate = D-mannose 6-phosphate</text>
        <dbReference type="Rhea" id="RHEA:11140"/>
        <dbReference type="ChEBI" id="CHEBI:58409"/>
        <dbReference type="ChEBI" id="CHEBI:58735"/>
        <dbReference type="EC" id="5.4.2.8"/>
    </reaction>
</comment>
<feature type="binding site" evidence="11">
    <location>
        <position position="17"/>
    </location>
    <ligand>
        <name>alpha-D-mannose 1-phosphate</name>
        <dbReference type="ChEBI" id="CHEBI:58409"/>
    </ligand>
</feature>
<dbReference type="SFLD" id="SFLDS00003">
    <property type="entry name" value="Haloacid_Dehalogenase"/>
    <property type="match status" value="1"/>
</dbReference>
<comment type="caution">
    <text evidence="14">The sequence shown here is derived from an EMBL/GenBank/DDBJ whole genome shotgun (WGS) entry which is preliminary data.</text>
</comment>
<dbReference type="GO" id="GO:0004615">
    <property type="term" value="F:phosphomannomutase activity"/>
    <property type="evidence" value="ECO:0007669"/>
    <property type="project" value="UniProtKB-EC"/>
</dbReference>
<dbReference type="GO" id="GO:0006487">
    <property type="term" value="P:protein N-linked glycosylation"/>
    <property type="evidence" value="ECO:0007669"/>
    <property type="project" value="TreeGrafter"/>
</dbReference>
<dbReference type="InterPro" id="IPR036412">
    <property type="entry name" value="HAD-like_sf"/>
</dbReference>
<dbReference type="Pfam" id="PF03332">
    <property type="entry name" value="PMM"/>
    <property type="match status" value="1"/>
</dbReference>
<keyword evidence="6 13" id="KW-0963">Cytoplasm</keyword>
<keyword evidence="15" id="KW-1185">Reference proteome</keyword>
<evidence type="ECO:0000256" key="6">
    <source>
        <dbReference type="ARBA" id="ARBA00022490"/>
    </source>
</evidence>
<dbReference type="Proteomes" id="UP001201812">
    <property type="component" value="Unassembled WGS sequence"/>
</dbReference>
<dbReference type="InterPro" id="IPR006379">
    <property type="entry name" value="HAD-SF_hydro_IIB"/>
</dbReference>
<reference evidence="14" key="1">
    <citation type="submission" date="2022-01" db="EMBL/GenBank/DDBJ databases">
        <title>Genome Sequence Resource for Two Populations of Ditylenchus destructor, the Migratory Endoparasitic Phytonematode.</title>
        <authorList>
            <person name="Zhang H."/>
            <person name="Lin R."/>
            <person name="Xie B."/>
        </authorList>
    </citation>
    <scope>NUCLEOTIDE SEQUENCE</scope>
    <source>
        <strain evidence="14">BazhouSP</strain>
    </source>
</reference>
<evidence type="ECO:0000256" key="11">
    <source>
        <dbReference type="PIRSR" id="PIRSR605002-2"/>
    </source>
</evidence>
<feature type="binding site" evidence="12">
    <location>
        <position position="207"/>
    </location>
    <ligand>
        <name>Mg(2+)</name>
        <dbReference type="ChEBI" id="CHEBI:18420"/>
        <label>1</label>
    </ligand>
</feature>
<comment type="function">
    <text evidence="13">Involved in the synthesis of the GDP-mannose and dolichol-phosphate-mannose required for a number of critical mannosyl transfer reactions.</text>
</comment>
<keyword evidence="8 12" id="KW-0460">Magnesium</keyword>
<evidence type="ECO:0000256" key="1">
    <source>
        <dbReference type="ARBA" id="ARBA00004496"/>
    </source>
</evidence>
<dbReference type="SUPFAM" id="SSF56784">
    <property type="entry name" value="HAD-like"/>
    <property type="match status" value="1"/>
</dbReference>
<evidence type="ECO:0000256" key="7">
    <source>
        <dbReference type="ARBA" id="ARBA00022723"/>
    </source>
</evidence>
<evidence type="ECO:0000256" key="10">
    <source>
        <dbReference type="PIRSR" id="PIRSR605002-1"/>
    </source>
</evidence>
<dbReference type="InterPro" id="IPR043169">
    <property type="entry name" value="PMM_cap"/>
</dbReference>
<proteinExistence type="inferred from homology"/>
<comment type="similarity">
    <text evidence="3 13">Belongs to the eukaryotic PMM family.</text>
</comment>
<dbReference type="CDD" id="cd02585">
    <property type="entry name" value="HAD_PMM"/>
    <property type="match status" value="1"/>
</dbReference>
<dbReference type="SFLD" id="SFLDG01143">
    <property type="entry name" value="C2.B.3:_Phosphomannomutase_Lik"/>
    <property type="match status" value="1"/>
</dbReference>
<evidence type="ECO:0000256" key="9">
    <source>
        <dbReference type="ARBA" id="ARBA00023235"/>
    </source>
</evidence>
<dbReference type="FunFam" id="3.30.1240.20:FF:000001">
    <property type="entry name" value="Phosphomannomutase"/>
    <property type="match status" value="1"/>
</dbReference>
<evidence type="ECO:0000313" key="14">
    <source>
        <dbReference type="EMBL" id="KAI1726548.1"/>
    </source>
</evidence>
<evidence type="ECO:0000256" key="5">
    <source>
        <dbReference type="ARBA" id="ARBA00012730"/>
    </source>
</evidence>
<feature type="active site" description="Proton donor/acceptor" evidence="10">
    <location>
        <position position="10"/>
    </location>
</feature>
<feature type="binding site" evidence="12">
    <location>
        <position position="10"/>
    </location>
    <ligand>
        <name>Mg(2+)</name>
        <dbReference type="ChEBI" id="CHEBI:18420"/>
        <label>1</label>
    </ligand>
</feature>
<dbReference type="Gene3D" id="3.30.1240.20">
    <property type="match status" value="1"/>
</dbReference>
<dbReference type="PANTHER" id="PTHR10466">
    <property type="entry name" value="PHOSPHOMANNOMUTASE"/>
    <property type="match status" value="1"/>
</dbReference>
<sequence length="244" mass="27865">MREIYLFDMDGTLTPSRNIITPEMWNFLLKLKGKVSLGIVGGSNFEKIVEQMGGDKDLLLSTFDYVFSENGLISYKGHEQLPAESIIQSLGEEKLQDVIDFCLNYISTVRLPVKRGIFVELRKGMMNVSPIGRSCSQAERNQFVEYETKEPVRKKFVNALRERFHDYNLTFSIGGQISIDIFPTGWDKTYCLRYLQPHYDAIHFFGDKTAPGGNDFEIFEHPATIGHTVLNPDHTRQVVEGLTQ</sequence>
<dbReference type="SFLD" id="SFLDF00445">
    <property type="entry name" value="alpha-phosphomannomutase"/>
    <property type="match status" value="1"/>
</dbReference>
<organism evidence="14 15">
    <name type="scientific">Ditylenchus destructor</name>
    <dbReference type="NCBI Taxonomy" id="166010"/>
    <lineage>
        <taxon>Eukaryota</taxon>
        <taxon>Metazoa</taxon>
        <taxon>Ecdysozoa</taxon>
        <taxon>Nematoda</taxon>
        <taxon>Chromadorea</taxon>
        <taxon>Rhabditida</taxon>
        <taxon>Tylenchina</taxon>
        <taxon>Tylenchomorpha</taxon>
        <taxon>Sphaerularioidea</taxon>
        <taxon>Anguinidae</taxon>
        <taxon>Anguininae</taxon>
        <taxon>Ditylenchus</taxon>
    </lineage>
</organism>
<dbReference type="NCBIfam" id="TIGR01484">
    <property type="entry name" value="HAD-SF-IIB"/>
    <property type="match status" value="1"/>
</dbReference>
<evidence type="ECO:0000256" key="3">
    <source>
        <dbReference type="ARBA" id="ARBA00009736"/>
    </source>
</evidence>
<feature type="binding site" evidence="11">
    <location>
        <position position="122"/>
    </location>
    <ligand>
        <name>alpha-D-mannose 1-phosphate</name>
        <dbReference type="ChEBI" id="CHEBI:58409"/>
    </ligand>
</feature>
<evidence type="ECO:0000256" key="4">
    <source>
        <dbReference type="ARBA" id="ARBA00011738"/>
    </source>
</evidence>
<comment type="subunit">
    <text evidence="4 13">Homodimer.</text>
</comment>
<evidence type="ECO:0000313" key="15">
    <source>
        <dbReference type="Proteomes" id="UP001201812"/>
    </source>
</evidence>
<feature type="binding site" evidence="12">
    <location>
        <position position="219"/>
    </location>
    <ligand>
        <name>Mg(2+)</name>
        <dbReference type="ChEBI" id="CHEBI:18420"/>
        <label>1</label>
    </ligand>
</feature>
<evidence type="ECO:0000256" key="8">
    <source>
        <dbReference type="ARBA" id="ARBA00022842"/>
    </source>
</evidence>
<dbReference type="InterPro" id="IPR023214">
    <property type="entry name" value="HAD_sf"/>
</dbReference>
<dbReference type="InterPro" id="IPR005002">
    <property type="entry name" value="PMM"/>
</dbReference>
<dbReference type="PANTHER" id="PTHR10466:SF0">
    <property type="entry name" value="PHOSPHOMANNOMUTASE"/>
    <property type="match status" value="1"/>
</dbReference>
<name>A0AAD4NE18_9BILA</name>
<protein>
    <recommendedName>
        <fullName evidence="5 13">Phosphomannomutase</fullName>
        <ecNumber evidence="5 13">5.4.2.8</ecNumber>
    </recommendedName>
</protein>
<keyword evidence="7 12" id="KW-0479">Metal-binding</keyword>
<dbReference type="EMBL" id="JAKKPZ010000002">
    <property type="protein sequence ID" value="KAI1726548.1"/>
    <property type="molecule type" value="Genomic_DNA"/>
</dbReference>
<feature type="binding site" evidence="11">
    <location>
        <position position="178"/>
    </location>
    <ligand>
        <name>alpha-D-mannose 1-phosphate</name>
        <dbReference type="ChEBI" id="CHEBI:58409"/>
    </ligand>
</feature>
<comment type="pathway">
    <text evidence="2 13">Nucleotide-sugar biosynthesis; GDP-alpha-D-mannose biosynthesis; alpha-D-mannose 1-phosphate from D-fructose 6-phosphate: step 2/2.</text>
</comment>
<dbReference type="Gene3D" id="3.40.50.1000">
    <property type="entry name" value="HAD superfamily/HAD-like"/>
    <property type="match status" value="1"/>
</dbReference>
<dbReference type="SFLD" id="SFLDG01140">
    <property type="entry name" value="C2.B:_Phosphomannomutase_and_P"/>
    <property type="match status" value="1"/>
</dbReference>
<accession>A0AAD4NE18</accession>
<feature type="active site" description="Nucleophile" evidence="10">
    <location>
        <position position="8"/>
    </location>
</feature>
<gene>
    <name evidence="14" type="ORF">DdX_03270</name>
</gene>
<dbReference type="AlphaFoldDB" id="A0AAD4NE18"/>
<feature type="binding site" evidence="11">
    <location>
        <position position="140"/>
    </location>
    <ligand>
        <name>alpha-D-mannose 1-phosphate</name>
        <dbReference type="ChEBI" id="CHEBI:58409"/>
    </ligand>
</feature>
<dbReference type="GO" id="GO:0046872">
    <property type="term" value="F:metal ion binding"/>
    <property type="evidence" value="ECO:0007669"/>
    <property type="project" value="UniProtKB-KW"/>
</dbReference>